<gene>
    <name evidence="1" type="ORF">DIW82_07440</name>
</gene>
<protein>
    <submittedName>
        <fullName evidence="1">BrnT family toxin</fullName>
    </submittedName>
</protein>
<name>A0A3D4SZB1_9CORY</name>
<evidence type="ECO:0000313" key="1">
    <source>
        <dbReference type="EMBL" id="HCT14614.1"/>
    </source>
</evidence>
<accession>A0A3D4SZB1</accession>
<sequence length="59" mass="7252">MDRHRLEVRARTLDEPRWLLIARPNQRIWSAVITYRPDHVRIISVRRARQKETALYEDQ</sequence>
<dbReference type="Gene3D" id="3.10.450.530">
    <property type="entry name" value="Ribonuclease toxin, BrnT, of type II toxin-antitoxin system"/>
    <property type="match status" value="1"/>
</dbReference>
<dbReference type="Pfam" id="PF04365">
    <property type="entry name" value="BrnT_toxin"/>
    <property type="match status" value="1"/>
</dbReference>
<proteinExistence type="predicted"/>
<dbReference type="Proteomes" id="UP000261739">
    <property type="component" value="Unassembled WGS sequence"/>
</dbReference>
<dbReference type="InterPro" id="IPR038573">
    <property type="entry name" value="BrnT_sf"/>
</dbReference>
<reference evidence="1 2" key="1">
    <citation type="journal article" date="2018" name="Nat. Biotechnol.">
        <title>A standardized bacterial taxonomy based on genome phylogeny substantially revises the tree of life.</title>
        <authorList>
            <person name="Parks D.H."/>
            <person name="Chuvochina M."/>
            <person name="Waite D.W."/>
            <person name="Rinke C."/>
            <person name="Skarshewski A."/>
            <person name="Chaumeil P.A."/>
            <person name="Hugenholtz P."/>
        </authorList>
    </citation>
    <scope>NUCLEOTIDE SEQUENCE [LARGE SCALE GENOMIC DNA]</scope>
    <source>
        <strain evidence="1">UBA11247</strain>
    </source>
</reference>
<comment type="caution">
    <text evidence="1">The sequence shown here is derived from an EMBL/GenBank/DDBJ whole genome shotgun (WGS) entry which is preliminary data.</text>
</comment>
<dbReference type="AlphaFoldDB" id="A0A3D4SZB1"/>
<dbReference type="EMBL" id="DQID01000193">
    <property type="protein sequence ID" value="HCT14614.1"/>
    <property type="molecule type" value="Genomic_DNA"/>
</dbReference>
<organism evidence="1 2">
    <name type="scientific">Corynebacterium nuruki</name>
    <dbReference type="NCBI Taxonomy" id="1032851"/>
    <lineage>
        <taxon>Bacteria</taxon>
        <taxon>Bacillati</taxon>
        <taxon>Actinomycetota</taxon>
        <taxon>Actinomycetes</taxon>
        <taxon>Mycobacteriales</taxon>
        <taxon>Corynebacteriaceae</taxon>
        <taxon>Corynebacterium</taxon>
    </lineage>
</organism>
<evidence type="ECO:0000313" key="2">
    <source>
        <dbReference type="Proteomes" id="UP000261739"/>
    </source>
</evidence>
<dbReference type="RefSeq" id="WP_083827094.1">
    <property type="nucleotide sequence ID" value="NZ_DAITTW010000002.1"/>
</dbReference>
<dbReference type="InterPro" id="IPR007460">
    <property type="entry name" value="BrnT_toxin"/>
</dbReference>